<comment type="caution">
    <text evidence="5">The sequence shown here is derived from an EMBL/GenBank/DDBJ whole genome shotgun (WGS) entry which is preliminary data.</text>
</comment>
<dbReference type="EMBL" id="JWME01000012">
    <property type="protein sequence ID" value="KJY49455.1"/>
    <property type="molecule type" value="Genomic_DNA"/>
</dbReference>
<evidence type="ECO:0000313" key="6">
    <source>
        <dbReference type="Proteomes" id="UP000033648"/>
    </source>
</evidence>
<dbReference type="CDD" id="cd02516">
    <property type="entry name" value="CDP-ME_synthetase"/>
    <property type="match status" value="1"/>
</dbReference>
<comment type="function">
    <text evidence="3">Catalyzes the formation of 4-diphosphocytidyl-2-C-methyl-D-erythritol from CTP and 2-C-methyl-D-erythritol 4-phosphate (MEP).</text>
</comment>
<reference evidence="5 6" key="1">
    <citation type="submission" date="2014-12" db="EMBL/GenBank/DDBJ databases">
        <title>Comparative genomics of the lactic acid bacteria isolated from the honey bee gut.</title>
        <authorList>
            <person name="Ellegaard K.M."/>
            <person name="Tamarit D."/>
            <person name="Javelind E."/>
            <person name="Olofsson T."/>
            <person name="Andersson S.G."/>
            <person name="Vasquez A."/>
        </authorList>
    </citation>
    <scope>NUCLEOTIDE SEQUENCE [LARGE SCALE GENOMIC DNA]</scope>
    <source>
        <strain evidence="5 6">Bin2</strain>
    </source>
</reference>
<dbReference type="Gene3D" id="3.90.550.10">
    <property type="entry name" value="Spore Coat Polysaccharide Biosynthesis Protein SpsA, Chain A"/>
    <property type="match status" value="1"/>
</dbReference>
<dbReference type="InterPro" id="IPR029044">
    <property type="entry name" value="Nucleotide-diphossugar_trans"/>
</dbReference>
<dbReference type="PANTHER" id="PTHR32125">
    <property type="entry name" value="2-C-METHYL-D-ERYTHRITOL 4-PHOSPHATE CYTIDYLYLTRANSFERASE, CHLOROPLASTIC"/>
    <property type="match status" value="1"/>
</dbReference>
<comment type="pathway">
    <text evidence="3">Isoprenoid biosynthesis; isopentenyl diphosphate biosynthesis via DXP pathway; isopentenyl diphosphate from 1-deoxy-D-xylulose 5-phosphate: step 2/6.</text>
</comment>
<dbReference type="GO" id="GO:0019288">
    <property type="term" value="P:isopentenyl diphosphate biosynthetic process, methylerythritol 4-phosphate pathway"/>
    <property type="evidence" value="ECO:0007669"/>
    <property type="project" value="UniProtKB-UniRule"/>
</dbReference>
<sequence>MSESRASAAPSEVSQDNAEPEEQIQPVVAVILAAGLGVRFDESNPKQLVQVGGKPIIAWSIDAFQFNARVTDILVVVNDRVREAVEAIVGDDTYDKVRTVIQGGIERMDSTEAALQTLAEAEIPQDAKLLIHDAVRPFVSQESINGCIDALDTFNAATVAVASTDTMLMAGDLGERKVVRQVPDRDNMFRAQTPQAFRFSTLRKAYDLAAADPDFHPTDDTRVVVDRLPEEPVAIVAGSVTNMKITLPSDVPMAEWIARSLAG</sequence>
<evidence type="ECO:0000313" key="5">
    <source>
        <dbReference type="EMBL" id="KJY49455.1"/>
    </source>
</evidence>
<dbReference type="PANTHER" id="PTHR32125:SF4">
    <property type="entry name" value="2-C-METHYL-D-ERYTHRITOL 4-PHOSPHATE CYTIDYLYLTRANSFERASE, CHLOROPLASTIC"/>
    <property type="match status" value="1"/>
</dbReference>
<feature type="region of interest" description="Disordered" evidence="4">
    <location>
        <begin position="1"/>
        <end position="21"/>
    </location>
</feature>
<name>A0A0F4KSU5_9BIFI</name>
<keyword evidence="3" id="KW-0414">Isoprene biosynthesis</keyword>
<organism evidence="5 6">
    <name type="scientific">Bifidobacterium asteroides</name>
    <dbReference type="NCBI Taxonomy" id="1684"/>
    <lineage>
        <taxon>Bacteria</taxon>
        <taxon>Bacillati</taxon>
        <taxon>Actinomycetota</taxon>
        <taxon>Actinomycetes</taxon>
        <taxon>Bifidobacteriales</taxon>
        <taxon>Bifidobacteriaceae</taxon>
        <taxon>Bifidobacterium</taxon>
    </lineage>
</organism>
<dbReference type="InterPro" id="IPR050088">
    <property type="entry name" value="IspD/TarI_cytidylyltransf_bact"/>
</dbReference>
<protein>
    <recommendedName>
        <fullName evidence="3">2-C-methyl-D-erythritol 4-phosphate cytidylyltransferase</fullName>
        <ecNumber evidence="3">2.7.7.60</ecNumber>
    </recommendedName>
    <alternativeName>
        <fullName evidence="3">4-diphosphocytidyl-2C-methyl-D-erythritol synthase</fullName>
    </alternativeName>
    <alternativeName>
        <fullName evidence="3">MEP cytidylyltransferase</fullName>
        <shortName evidence="3">MCT</shortName>
    </alternativeName>
</protein>
<feature type="site" description="Positions MEP for the nucleophilic attack" evidence="3">
    <location>
        <position position="185"/>
    </location>
</feature>
<dbReference type="FunFam" id="3.90.550.10:FF:000003">
    <property type="entry name" value="2-C-methyl-D-erythritol 4-phosphate cytidylyltransferase"/>
    <property type="match status" value="1"/>
</dbReference>
<evidence type="ECO:0000256" key="2">
    <source>
        <dbReference type="ARBA" id="ARBA00022695"/>
    </source>
</evidence>
<keyword evidence="2 3" id="KW-0548">Nucleotidyltransferase</keyword>
<dbReference type="GO" id="GO:0050518">
    <property type="term" value="F:2-C-methyl-D-erythritol 4-phosphate cytidylyltransferase activity"/>
    <property type="evidence" value="ECO:0007669"/>
    <property type="project" value="UniProtKB-UniRule"/>
</dbReference>
<dbReference type="HAMAP" id="MF_00108">
    <property type="entry name" value="IspD"/>
    <property type="match status" value="1"/>
</dbReference>
<evidence type="ECO:0000256" key="1">
    <source>
        <dbReference type="ARBA" id="ARBA00022679"/>
    </source>
</evidence>
<dbReference type="OrthoDB" id="9802561at2"/>
<proteinExistence type="inferred from homology"/>
<feature type="site" description="Transition state stabilizer" evidence="3">
    <location>
        <position position="46"/>
    </location>
</feature>
<comment type="similarity">
    <text evidence="3">Belongs to the IspD/TarI cytidylyltransferase family. IspD subfamily.</text>
</comment>
<dbReference type="UniPathway" id="UPA00056">
    <property type="reaction ID" value="UER00093"/>
</dbReference>
<evidence type="ECO:0000256" key="3">
    <source>
        <dbReference type="HAMAP-Rule" id="MF_00108"/>
    </source>
</evidence>
<dbReference type="Pfam" id="PF01128">
    <property type="entry name" value="IspD"/>
    <property type="match status" value="1"/>
</dbReference>
<evidence type="ECO:0000256" key="4">
    <source>
        <dbReference type="SAM" id="MobiDB-lite"/>
    </source>
</evidence>
<dbReference type="EC" id="2.7.7.60" evidence="3"/>
<dbReference type="Proteomes" id="UP000033648">
    <property type="component" value="Unassembled WGS sequence"/>
</dbReference>
<keyword evidence="1 3" id="KW-0808">Transferase</keyword>
<dbReference type="SUPFAM" id="SSF53448">
    <property type="entry name" value="Nucleotide-diphospho-sugar transferases"/>
    <property type="match status" value="1"/>
</dbReference>
<feature type="site" description="Positions MEP for the nucleophilic attack" evidence="3">
    <location>
        <position position="244"/>
    </location>
</feature>
<feature type="site" description="Transition state stabilizer" evidence="3">
    <location>
        <position position="39"/>
    </location>
</feature>
<accession>A0A0F4KSU5</accession>
<comment type="catalytic activity">
    <reaction evidence="3">
        <text>2-C-methyl-D-erythritol 4-phosphate + CTP + H(+) = 4-CDP-2-C-methyl-D-erythritol + diphosphate</text>
        <dbReference type="Rhea" id="RHEA:13429"/>
        <dbReference type="ChEBI" id="CHEBI:15378"/>
        <dbReference type="ChEBI" id="CHEBI:33019"/>
        <dbReference type="ChEBI" id="CHEBI:37563"/>
        <dbReference type="ChEBI" id="CHEBI:57823"/>
        <dbReference type="ChEBI" id="CHEBI:58262"/>
        <dbReference type="EC" id="2.7.7.60"/>
    </reaction>
</comment>
<dbReference type="PATRIC" id="fig|1684.4.peg.1414"/>
<gene>
    <name evidence="3 5" type="primary">ispD</name>
    <name evidence="5" type="ORF">JF69_13200</name>
</gene>
<dbReference type="InterPro" id="IPR001228">
    <property type="entry name" value="IspD"/>
</dbReference>
<dbReference type="AlphaFoldDB" id="A0A0F4KSU5"/>
<dbReference type="InterPro" id="IPR034683">
    <property type="entry name" value="IspD/TarI"/>
</dbReference>